<name>A0ACC0VJ45_9STRA</name>
<organism evidence="1 2">
    <name type="scientific">Peronosclerospora sorghi</name>
    <dbReference type="NCBI Taxonomy" id="230839"/>
    <lineage>
        <taxon>Eukaryota</taxon>
        <taxon>Sar</taxon>
        <taxon>Stramenopiles</taxon>
        <taxon>Oomycota</taxon>
        <taxon>Peronosporomycetes</taxon>
        <taxon>Peronosporales</taxon>
        <taxon>Peronosporaceae</taxon>
        <taxon>Peronosclerospora</taxon>
    </lineage>
</organism>
<sequence length="202" mass="23025">MTWTSVAVAKVFHGLSSPLFPARVGREHVARLHLVNATSPEQLEWNEFSEFILNDGQFGSFFEAFDESTLVHYSINYFTGIVLTDGYACSWGLPVNIRQQKRYVSLFGHCNFEVFSTNGVFRTERKYFDRLYDFALEDEELFIQELCAEPSEKSRGRYNYVRSIGFITPNLSNATTESLFSLVLGGARLCALSSQEMLYSTV</sequence>
<evidence type="ECO:0000313" key="1">
    <source>
        <dbReference type="EMBL" id="KAI9905496.1"/>
    </source>
</evidence>
<protein>
    <submittedName>
        <fullName evidence="1">Uncharacterized protein</fullName>
    </submittedName>
</protein>
<dbReference type="EMBL" id="CM047588">
    <property type="protein sequence ID" value="KAI9905496.1"/>
    <property type="molecule type" value="Genomic_DNA"/>
</dbReference>
<accession>A0ACC0VJ45</accession>
<evidence type="ECO:0000313" key="2">
    <source>
        <dbReference type="Proteomes" id="UP001163321"/>
    </source>
</evidence>
<reference evidence="1 2" key="1">
    <citation type="journal article" date="2022" name="bioRxiv">
        <title>The genome of the oomycete Peronosclerospora sorghi, a cosmopolitan pathogen of maize and sorghum, is inflated with dispersed pseudogenes.</title>
        <authorList>
            <person name="Fletcher K."/>
            <person name="Martin F."/>
            <person name="Isakeit T."/>
            <person name="Cavanaugh K."/>
            <person name="Magill C."/>
            <person name="Michelmore R."/>
        </authorList>
    </citation>
    <scope>NUCLEOTIDE SEQUENCE [LARGE SCALE GENOMIC DNA]</scope>
    <source>
        <strain evidence="1">P6</strain>
    </source>
</reference>
<dbReference type="Proteomes" id="UP001163321">
    <property type="component" value="Chromosome 9"/>
</dbReference>
<keyword evidence="2" id="KW-1185">Reference proteome</keyword>
<gene>
    <name evidence="1" type="ORF">PsorP6_014341</name>
</gene>
<comment type="caution">
    <text evidence="1">The sequence shown here is derived from an EMBL/GenBank/DDBJ whole genome shotgun (WGS) entry which is preliminary data.</text>
</comment>
<proteinExistence type="predicted"/>